<feature type="compositionally biased region" description="Basic residues" evidence="1">
    <location>
        <begin position="307"/>
        <end position="318"/>
    </location>
</feature>
<evidence type="ECO:0000256" key="1">
    <source>
        <dbReference type="SAM" id="MobiDB-lite"/>
    </source>
</evidence>
<evidence type="ECO:0000313" key="2">
    <source>
        <dbReference type="EMBL" id="MBO3116991.1"/>
    </source>
</evidence>
<dbReference type="EMBL" id="JAGEVF010000006">
    <property type="protein sequence ID" value="MBO3116991.1"/>
    <property type="molecule type" value="Genomic_DNA"/>
</dbReference>
<keyword evidence="3" id="KW-1185">Reference proteome</keyword>
<feature type="non-terminal residue" evidence="2">
    <location>
        <position position="431"/>
    </location>
</feature>
<evidence type="ECO:0000313" key="3">
    <source>
        <dbReference type="Proteomes" id="UP000676776"/>
    </source>
</evidence>
<name>A0ABS3T2M0_9FLAO</name>
<dbReference type="NCBIfam" id="TIGR03519">
    <property type="entry name" value="T9SS_PorP_fam"/>
    <property type="match status" value="1"/>
</dbReference>
<dbReference type="Pfam" id="PF11751">
    <property type="entry name" value="PorP_SprF"/>
    <property type="match status" value="1"/>
</dbReference>
<comment type="caution">
    <text evidence="2">The sequence shown here is derived from an EMBL/GenBank/DDBJ whole genome shotgun (WGS) entry which is preliminary data.</text>
</comment>
<reference evidence="2 3" key="1">
    <citation type="submission" date="2021-03" db="EMBL/GenBank/DDBJ databases">
        <title>Winogradskyella sp. nov., isolated from costal sediment.</title>
        <authorList>
            <person name="Gao C."/>
        </authorList>
    </citation>
    <scope>NUCLEOTIDE SEQUENCE [LARGE SCALE GENOMIC DNA]</scope>
    <source>
        <strain evidence="2 3">DF17</strain>
    </source>
</reference>
<gene>
    <name evidence="2" type="ORF">J4050_09540</name>
</gene>
<organism evidence="2 3">
    <name type="scientific">Winogradskyella pelagia</name>
    <dbReference type="NCBI Taxonomy" id="2819984"/>
    <lineage>
        <taxon>Bacteria</taxon>
        <taxon>Pseudomonadati</taxon>
        <taxon>Bacteroidota</taxon>
        <taxon>Flavobacteriia</taxon>
        <taxon>Flavobacteriales</taxon>
        <taxon>Flavobacteriaceae</taxon>
        <taxon>Winogradskyella</taxon>
    </lineage>
</organism>
<dbReference type="Proteomes" id="UP000676776">
    <property type="component" value="Unassembled WGS sequence"/>
</dbReference>
<dbReference type="RefSeq" id="WP_208154347.1">
    <property type="nucleotide sequence ID" value="NZ_JAGEVF010000006.1"/>
</dbReference>
<feature type="region of interest" description="Disordered" evidence="1">
    <location>
        <begin position="364"/>
        <end position="431"/>
    </location>
</feature>
<accession>A0ABS3T2M0</accession>
<proteinExistence type="predicted"/>
<dbReference type="InterPro" id="IPR019861">
    <property type="entry name" value="PorP/SprF_Bacteroidetes"/>
</dbReference>
<sequence>MQAVSSQEADGVMALNLPLRNSLTFNRYLINPTFSFVREQTKFISITNKREWVQFNDAPQTYIANYGGRFKENIGAGLSLFQQNNGVLTTFGGVLNFSYNAQLSRSTNLTFGLNIGAYQSGINTSNVVVNIEDPALQNVPQNFLLTVNPGINYGTEFLDFGLSVQNLALYNFESSELLQDNPQQGIQAHAMYTGYMQSRGFFDNSKFTGLLRSEFYKDETIISGNAMVTVPIGLWAQIGYNTVFGVSGGAGLNITENIAVEYNFELATGDISGFGPSHEITLAYRFTPNRRLDYSNDDEVAGLLSSGKRKRTIRKPRQNSRTSSDTKRLAENKAQTRAKAEAAIIAAEKTNQEAEAKARAEAQRLAEEKAKQEAEAKAQAEAQRLAEQKAKQEAEAKAQAEAQRLAEQKAKQEAEAKAQAEAQRLAEQKAK</sequence>
<protein>
    <submittedName>
        <fullName evidence="2">Type IX secretion system membrane protein PorP/SprF</fullName>
    </submittedName>
</protein>
<feature type="region of interest" description="Disordered" evidence="1">
    <location>
        <begin position="305"/>
        <end position="336"/>
    </location>
</feature>